<accession>A0ABY7DXA1</accession>
<evidence type="ECO:0000313" key="3">
    <source>
        <dbReference type="EMBL" id="WAQ99560.1"/>
    </source>
</evidence>
<evidence type="ECO:0000256" key="2">
    <source>
        <dbReference type="SAM" id="MobiDB-lite"/>
    </source>
</evidence>
<reference evidence="3" key="1">
    <citation type="submission" date="2022-11" db="EMBL/GenBank/DDBJ databases">
        <title>Centuries of genome instability and evolution in soft-shell clam transmissible cancer (bioRxiv).</title>
        <authorList>
            <person name="Hart S.F.M."/>
            <person name="Yonemitsu M.A."/>
            <person name="Giersch R.M."/>
            <person name="Beal B.F."/>
            <person name="Arriagada G."/>
            <person name="Davis B.W."/>
            <person name="Ostrander E.A."/>
            <person name="Goff S.P."/>
            <person name="Metzger M.J."/>
        </authorList>
    </citation>
    <scope>NUCLEOTIDE SEQUENCE</scope>
    <source>
        <strain evidence="3">MELC-2E11</strain>
        <tissue evidence="3">Siphon/mantle</tissue>
    </source>
</reference>
<name>A0ABY7DXA1_MYAAR</name>
<feature type="coiled-coil region" evidence="1">
    <location>
        <begin position="195"/>
        <end position="222"/>
    </location>
</feature>
<keyword evidence="4" id="KW-1185">Reference proteome</keyword>
<feature type="compositionally biased region" description="Polar residues" evidence="2">
    <location>
        <begin position="234"/>
        <end position="247"/>
    </location>
</feature>
<evidence type="ECO:0000313" key="4">
    <source>
        <dbReference type="Proteomes" id="UP001164746"/>
    </source>
</evidence>
<protein>
    <submittedName>
        <fullName evidence="3">Uncharacterized protein</fullName>
    </submittedName>
</protein>
<feature type="coiled-coil region" evidence="1">
    <location>
        <begin position="98"/>
        <end position="139"/>
    </location>
</feature>
<feature type="non-terminal residue" evidence="3">
    <location>
        <position position="574"/>
    </location>
</feature>
<feature type="coiled-coil region" evidence="1">
    <location>
        <begin position="282"/>
        <end position="357"/>
    </location>
</feature>
<gene>
    <name evidence="3" type="ORF">MAR_023933</name>
</gene>
<organism evidence="3 4">
    <name type="scientific">Mya arenaria</name>
    <name type="common">Soft-shell clam</name>
    <dbReference type="NCBI Taxonomy" id="6604"/>
    <lineage>
        <taxon>Eukaryota</taxon>
        <taxon>Metazoa</taxon>
        <taxon>Spiralia</taxon>
        <taxon>Lophotrochozoa</taxon>
        <taxon>Mollusca</taxon>
        <taxon>Bivalvia</taxon>
        <taxon>Autobranchia</taxon>
        <taxon>Heteroconchia</taxon>
        <taxon>Euheterodonta</taxon>
        <taxon>Imparidentia</taxon>
        <taxon>Neoheterodontei</taxon>
        <taxon>Myida</taxon>
        <taxon>Myoidea</taxon>
        <taxon>Myidae</taxon>
        <taxon>Mya</taxon>
    </lineage>
</organism>
<feature type="coiled-coil region" evidence="1">
    <location>
        <begin position="390"/>
        <end position="424"/>
    </location>
</feature>
<keyword evidence="1" id="KW-0175">Coiled coil</keyword>
<evidence type="ECO:0000256" key="1">
    <source>
        <dbReference type="SAM" id="Coils"/>
    </source>
</evidence>
<sequence length="574" mass="68161">MAEGFGLSLEKGTERTHVLKQTPMEPVDKSNRWLKSNHLNKDEIINPFQDEVYKLSQNNHSIQKNNEYLEIQHEQDLCHAESLKKQLHQLQYDYILLYDVIERQKRELLSDNDKLIKENKTLIVERDNLRKQRDELAKKLNGEANYAYKSKPFLGDEQTKNNYLKTKTTCVVGHTNCERRVTFYKNKATIVDKQCQFLVNENSQLKNQTAELRKERNVIQTRYEKRFSRDVPLTFTNRGKNGSTHSLKLTGKGSPPKQSEKTTTSEDDDSSIEYIQFHHKECDKWKLKNEHLNTRIEQLENKLLTYNHQLSSSENEVQTQRELHALRDTIGKQQKRIELLGDEKDKLEQERKMITRHSIEEKECQELEMQKHKKTSKTVHEEHYDFQLKIKKLEQRIEQSADQLRVAEEQLNIEKSRNIKLLKERTSYEKTVEKLRVMTEAYESERSRKHMLFNEKAKCEKTVDTLREVNQELESRLSMSVKKDKFEEIVGKLRVLNETLEYEMSQNDMLSKERNKYKEQVEHMADYHALLRQEDKKTMAEISSIEVDQARCSEATLSQREHELSLALEKSRRE</sequence>
<dbReference type="Proteomes" id="UP001164746">
    <property type="component" value="Chromosome 3"/>
</dbReference>
<proteinExistence type="predicted"/>
<dbReference type="EMBL" id="CP111014">
    <property type="protein sequence ID" value="WAQ99560.1"/>
    <property type="molecule type" value="Genomic_DNA"/>
</dbReference>
<feature type="region of interest" description="Disordered" evidence="2">
    <location>
        <begin position="230"/>
        <end position="270"/>
    </location>
</feature>